<dbReference type="SUPFAM" id="SSF52317">
    <property type="entry name" value="Class I glutamine amidotransferase-like"/>
    <property type="match status" value="1"/>
</dbReference>
<reference evidence="6" key="1">
    <citation type="journal article" date="2019" name="Int. J. Syst. Evol. Microbiol.">
        <title>The Global Catalogue of Microorganisms (GCM) 10K type strain sequencing project: providing services to taxonomists for standard genome sequencing and annotation.</title>
        <authorList>
            <consortium name="The Broad Institute Genomics Platform"/>
            <consortium name="The Broad Institute Genome Sequencing Center for Infectious Disease"/>
            <person name="Wu L."/>
            <person name="Ma J."/>
        </authorList>
    </citation>
    <scope>NUCLEOTIDE SEQUENCE [LARGE SCALE GENOMIC DNA]</scope>
    <source>
        <strain evidence="6">NBRC 105830</strain>
    </source>
</reference>
<dbReference type="Gene3D" id="3.40.50.880">
    <property type="match status" value="1"/>
</dbReference>
<evidence type="ECO:0000256" key="3">
    <source>
        <dbReference type="ARBA" id="ARBA00022801"/>
    </source>
</evidence>
<dbReference type="InterPro" id="IPR005320">
    <property type="entry name" value="Peptidase_S51"/>
</dbReference>
<comment type="caution">
    <text evidence="5">The sequence shown here is derived from an EMBL/GenBank/DDBJ whole genome shotgun (WGS) entry which is preliminary data.</text>
</comment>
<dbReference type="EMBL" id="BSUJ01000001">
    <property type="protein sequence ID" value="GMA21229.1"/>
    <property type="molecule type" value="Genomic_DNA"/>
</dbReference>
<dbReference type="PANTHER" id="PTHR20842:SF0">
    <property type="entry name" value="ALPHA-ASPARTYL DIPEPTIDASE"/>
    <property type="match status" value="1"/>
</dbReference>
<dbReference type="PANTHER" id="PTHR20842">
    <property type="entry name" value="PROTEASE S51 ALPHA-ASPARTYL DIPEPTIDASE"/>
    <property type="match status" value="1"/>
</dbReference>
<proteinExistence type="inferred from homology"/>
<protein>
    <submittedName>
        <fullName evidence="5">Peptidase YgaJ</fullName>
    </submittedName>
</protein>
<dbReference type="InterPro" id="IPR029062">
    <property type="entry name" value="Class_I_gatase-like"/>
</dbReference>
<dbReference type="Proteomes" id="UP001157109">
    <property type="component" value="Unassembled WGS sequence"/>
</dbReference>
<name>A0ABQ6HUM7_9MICO</name>
<keyword evidence="6" id="KW-1185">Reference proteome</keyword>
<dbReference type="RefSeq" id="WP_241441510.1">
    <property type="nucleotide sequence ID" value="NZ_BSUJ01000001.1"/>
</dbReference>
<evidence type="ECO:0000313" key="6">
    <source>
        <dbReference type="Proteomes" id="UP001157109"/>
    </source>
</evidence>
<keyword evidence="2" id="KW-0645">Protease</keyword>
<dbReference type="Pfam" id="PF03575">
    <property type="entry name" value="Peptidase_S51"/>
    <property type="match status" value="1"/>
</dbReference>
<evidence type="ECO:0000256" key="2">
    <source>
        <dbReference type="ARBA" id="ARBA00022670"/>
    </source>
</evidence>
<evidence type="ECO:0000256" key="4">
    <source>
        <dbReference type="ARBA" id="ARBA00022825"/>
    </source>
</evidence>
<evidence type="ECO:0000313" key="5">
    <source>
        <dbReference type="EMBL" id="GMA21229.1"/>
    </source>
</evidence>
<accession>A0ABQ6HUM7</accession>
<comment type="similarity">
    <text evidence="1">Belongs to the peptidase S51 family.</text>
</comment>
<sequence length="229" mass="23987">MTHIVTLGGGAFSTSDGGATALDRYLVELSGKDNPLVCFAPTASADDPAYVAAFLKAYGGLGVRTTVLTLWKDAERSIERLTEADVLVAGGGSTVNCMALWDAHGVSTVLRDLRAEGDIVLAGAGAGASVFYEACTTDSFGEHVQPWRGGLGFLRGSFCPHYGQEAERAPQFGTWVAAGDLPVGWGADDGAGIHWLDGRVVGHLAEKPGARTYRVDRDGSVTAQVMQQI</sequence>
<evidence type="ECO:0000256" key="1">
    <source>
        <dbReference type="ARBA" id="ARBA00006534"/>
    </source>
</evidence>
<keyword evidence="3" id="KW-0378">Hydrolase</keyword>
<keyword evidence="4" id="KW-0720">Serine protease</keyword>
<gene>
    <name evidence="5" type="primary">ygaJ</name>
    <name evidence="5" type="ORF">GCM10025862_32500</name>
</gene>
<organism evidence="5 6">
    <name type="scientific">Arsenicicoccus piscis</name>
    <dbReference type="NCBI Taxonomy" id="673954"/>
    <lineage>
        <taxon>Bacteria</taxon>
        <taxon>Bacillati</taxon>
        <taxon>Actinomycetota</taxon>
        <taxon>Actinomycetes</taxon>
        <taxon>Micrococcales</taxon>
        <taxon>Intrasporangiaceae</taxon>
        <taxon>Arsenicicoccus</taxon>
    </lineage>
</organism>